<dbReference type="InterPro" id="IPR007419">
    <property type="entry name" value="BFD-like_2Fe2S-bd_dom"/>
</dbReference>
<dbReference type="InterPro" id="IPR052745">
    <property type="entry name" value="G3P_Oxidase/Oxidoreductase"/>
</dbReference>
<proteinExistence type="predicted"/>
<feature type="domain" description="BFD-like [2Fe-2S]-binding" evidence="2">
    <location>
        <begin position="396"/>
        <end position="450"/>
    </location>
</feature>
<protein>
    <submittedName>
        <fullName evidence="3">FAD-dependent oxidoreductase</fullName>
    </submittedName>
</protein>
<organism evidence="3 4">
    <name type="scientific">Clostridium estertheticum</name>
    <dbReference type="NCBI Taxonomy" id="238834"/>
    <lineage>
        <taxon>Bacteria</taxon>
        <taxon>Bacillati</taxon>
        <taxon>Bacillota</taxon>
        <taxon>Clostridia</taxon>
        <taxon>Eubacteriales</taxon>
        <taxon>Clostridiaceae</taxon>
        <taxon>Clostridium</taxon>
    </lineage>
</organism>
<dbReference type="PANTHER" id="PTHR42720:SF1">
    <property type="entry name" value="GLYCEROL 3-PHOSPHATE OXIDASE"/>
    <property type="match status" value="1"/>
</dbReference>
<dbReference type="CDD" id="cd19946">
    <property type="entry name" value="GlpA-like_Fer2_BFD-like"/>
    <property type="match status" value="1"/>
</dbReference>
<dbReference type="InterPro" id="IPR006076">
    <property type="entry name" value="FAD-dep_OxRdtase"/>
</dbReference>
<reference evidence="3" key="1">
    <citation type="submission" date="2021-11" db="EMBL/GenBank/DDBJ databases">
        <title>Clostridia strains as spoilage organisms.</title>
        <authorList>
            <person name="Wambui J."/>
            <person name="Stevens M.J.A."/>
            <person name="Stephan R."/>
        </authorList>
    </citation>
    <scope>NUCLEOTIDE SEQUENCE</scope>
    <source>
        <strain evidence="3">CF009</strain>
    </source>
</reference>
<dbReference type="RefSeq" id="WP_216126601.1">
    <property type="nucleotide sequence ID" value="NZ_CP086239.1"/>
</dbReference>
<evidence type="ECO:0000313" key="3">
    <source>
        <dbReference type="EMBL" id="WAG59734.1"/>
    </source>
</evidence>
<dbReference type="PANTHER" id="PTHR42720">
    <property type="entry name" value="GLYCEROL-3-PHOSPHATE DEHYDROGENASE"/>
    <property type="match status" value="1"/>
</dbReference>
<name>A0AA47EHZ2_9CLOT</name>
<dbReference type="EMBL" id="CP086239">
    <property type="protein sequence ID" value="WAG59734.1"/>
    <property type="molecule type" value="Genomic_DNA"/>
</dbReference>
<evidence type="ECO:0000259" key="2">
    <source>
        <dbReference type="Pfam" id="PF04324"/>
    </source>
</evidence>
<dbReference type="Pfam" id="PF04324">
    <property type="entry name" value="Fer2_BFD"/>
    <property type="match status" value="1"/>
</dbReference>
<gene>
    <name evidence="3" type="ORF">LL038_19470</name>
</gene>
<dbReference type="Proteomes" id="UP001164733">
    <property type="component" value="Chromosome"/>
</dbReference>
<feature type="domain" description="FAD dependent oxidoreductase" evidence="1">
    <location>
        <begin position="4"/>
        <end position="200"/>
    </location>
</feature>
<dbReference type="Pfam" id="PF01266">
    <property type="entry name" value="DAO"/>
    <property type="match status" value="1"/>
</dbReference>
<accession>A0AA47EHZ2</accession>
<evidence type="ECO:0000259" key="1">
    <source>
        <dbReference type="Pfam" id="PF01266"/>
    </source>
</evidence>
<sequence length="479" mass="54008">MDYDVLILGGGIIGCAVAYEISKYNLNIAVIEKDYDIADDVALINTAMVYNGVESEDTLTAKLERMGNKMMDTISAKFNIPFKRCGSLILAQTDEEVDIIQGIYNRAIDRGTKDVLILDSEYIYEMEPNLNVDIKKALYSKNTGVICPFDLALSYGEVAFDNGVKFKLEEEVIDIQELTKGFKVITNKNKLTCKMVINTTPSENYSIGNEKKANENKKKPTMDVKDIDIDNNEGTLKYILLDNSEKTKYSHALFMINSKGERIYTLPSMEGDTVAAISTRENVSYDEVVKRVSKITSVVDDMNVKMFLDWPFFEDPMVIDDSSIDEGLIQIKGKHYGQVTMTPAIASIVCESVVSNMKCKLKKDFNDKRRENYKFRDLCDEERKRVIELDEKYGRIICGCQKVTEGEIVDAIRRPLGARTVEGVKRRTGAAFGNCQGAHCLNKVVSILARETSKKMTEITKDSKDSNILLCRIKEFNSM</sequence>
<dbReference type="AlphaFoldDB" id="A0AA47EHZ2"/>
<evidence type="ECO:0000313" key="4">
    <source>
        <dbReference type="Proteomes" id="UP001164733"/>
    </source>
</evidence>